<evidence type="ECO:0000313" key="2">
    <source>
        <dbReference type="EMBL" id="QDU69468.1"/>
    </source>
</evidence>
<dbReference type="PANTHER" id="PTHR42923:SF17">
    <property type="entry name" value="AMINE OXIDASE DOMAIN-CONTAINING PROTEIN"/>
    <property type="match status" value="1"/>
</dbReference>
<gene>
    <name evidence="2" type="ORF">Pla133_45880</name>
</gene>
<dbReference type="AlphaFoldDB" id="A0A518BR70"/>
<dbReference type="Pfam" id="PF01593">
    <property type="entry name" value="Amino_oxidase"/>
    <property type="match status" value="1"/>
</dbReference>
<reference evidence="2 3" key="1">
    <citation type="submission" date="2019-02" db="EMBL/GenBank/DDBJ databases">
        <title>Deep-cultivation of Planctomycetes and their phenomic and genomic characterization uncovers novel biology.</title>
        <authorList>
            <person name="Wiegand S."/>
            <person name="Jogler M."/>
            <person name="Boedeker C."/>
            <person name="Pinto D."/>
            <person name="Vollmers J."/>
            <person name="Rivas-Marin E."/>
            <person name="Kohn T."/>
            <person name="Peeters S.H."/>
            <person name="Heuer A."/>
            <person name="Rast P."/>
            <person name="Oberbeckmann S."/>
            <person name="Bunk B."/>
            <person name="Jeske O."/>
            <person name="Meyerdierks A."/>
            <person name="Storesund J.E."/>
            <person name="Kallscheuer N."/>
            <person name="Luecker S."/>
            <person name="Lage O.M."/>
            <person name="Pohl T."/>
            <person name="Merkel B.J."/>
            <person name="Hornburger P."/>
            <person name="Mueller R.-W."/>
            <person name="Bruemmer F."/>
            <person name="Labrenz M."/>
            <person name="Spormann A.M."/>
            <person name="Op den Camp H."/>
            <person name="Overmann J."/>
            <person name="Amann R."/>
            <person name="Jetten M.S.M."/>
            <person name="Mascher T."/>
            <person name="Medema M.H."/>
            <person name="Devos D.P."/>
            <person name="Kaster A.-K."/>
            <person name="Ovreas L."/>
            <person name="Rohde M."/>
            <person name="Galperin M.Y."/>
            <person name="Jogler C."/>
        </authorList>
    </citation>
    <scope>NUCLEOTIDE SEQUENCE [LARGE SCALE GENOMIC DNA]</scope>
    <source>
        <strain evidence="2 3">Pla133</strain>
    </source>
</reference>
<proteinExistence type="predicted"/>
<dbReference type="SUPFAM" id="SSF51905">
    <property type="entry name" value="FAD/NAD(P)-binding domain"/>
    <property type="match status" value="1"/>
</dbReference>
<dbReference type="InterPro" id="IPR036188">
    <property type="entry name" value="FAD/NAD-bd_sf"/>
</dbReference>
<dbReference type="Gene3D" id="3.30.70.1990">
    <property type="match status" value="1"/>
</dbReference>
<dbReference type="InterPro" id="IPR050464">
    <property type="entry name" value="Zeta_carotene_desat/Oxidored"/>
</dbReference>
<keyword evidence="3" id="KW-1185">Reference proteome</keyword>
<organism evidence="2 3">
    <name type="scientific">Engelhardtia mirabilis</name>
    <dbReference type="NCBI Taxonomy" id="2528011"/>
    <lineage>
        <taxon>Bacteria</taxon>
        <taxon>Pseudomonadati</taxon>
        <taxon>Planctomycetota</taxon>
        <taxon>Planctomycetia</taxon>
        <taxon>Planctomycetia incertae sedis</taxon>
        <taxon>Engelhardtia</taxon>
    </lineage>
</organism>
<dbReference type="PANTHER" id="PTHR42923">
    <property type="entry name" value="PROTOPORPHYRINOGEN OXIDASE"/>
    <property type="match status" value="1"/>
</dbReference>
<dbReference type="EMBL" id="CP036287">
    <property type="protein sequence ID" value="QDU69468.1"/>
    <property type="molecule type" value="Genomic_DNA"/>
</dbReference>
<dbReference type="Gene3D" id="1.10.405.20">
    <property type="match status" value="1"/>
</dbReference>
<dbReference type="KEGG" id="pbap:Pla133_45880"/>
<dbReference type="RefSeq" id="WP_145069389.1">
    <property type="nucleotide sequence ID" value="NZ_CP036287.1"/>
</dbReference>
<evidence type="ECO:0000313" key="3">
    <source>
        <dbReference type="Proteomes" id="UP000316921"/>
    </source>
</evidence>
<dbReference type="FunFam" id="1.10.405.20:FF:000001">
    <property type="entry name" value="Amine oxidase"/>
    <property type="match status" value="1"/>
</dbReference>
<dbReference type="InterPro" id="IPR002937">
    <property type="entry name" value="Amino_oxidase"/>
</dbReference>
<dbReference type="Gene3D" id="3.50.50.60">
    <property type="entry name" value="FAD/NAD(P)-binding domain"/>
    <property type="match status" value="1"/>
</dbReference>
<dbReference type="GO" id="GO:0016491">
    <property type="term" value="F:oxidoreductase activity"/>
    <property type="evidence" value="ECO:0007669"/>
    <property type="project" value="InterPro"/>
</dbReference>
<accession>A0A518BR70</accession>
<protein>
    <recommendedName>
        <fullName evidence="1">Amine oxidase domain-containing protein</fullName>
    </recommendedName>
</protein>
<sequence length="432" mass="48521">MPELHRPGQRLAIIGTGISGLLAAHLLARRHSVTVFEAADRLGGHTNTVEVELGGATWPVDTGFIVYNDWTYPNFIRLLELLEVAWKPSDMSFSVRNELTGLEYNGTSLNALFAQRTNLFRPSFIGMVREILRFGREAPALLDGPDTVATGPGPTLGEYLERGGYREPFVRDYILPMGAAIWSASRSQMLAFPARYFVRFFANHGFLNVDDRPVWRVVCGGSSSYLEPISRPFRDGLRLSTPVEAVRRDAEGVDVKPRGGEWERFDGVVIACHSDQALALLADPSEAERQVLGAIPYQRNEAILHTDSSIIPRKRLAWAAWNYHLTDRGVGHSDAPVAVSYWMNRLQSLDAPEDFLVTLNRDEHIDPARVLRRIEYHHPVYTHAGVQAQGRWDEVSGPRRTWYCGAYWFHGFHEDGVRSALRVGRAFGEELG</sequence>
<dbReference type="Proteomes" id="UP000316921">
    <property type="component" value="Chromosome"/>
</dbReference>
<name>A0A518BR70_9BACT</name>
<feature type="domain" description="Amine oxidase" evidence="1">
    <location>
        <begin position="18"/>
        <end position="296"/>
    </location>
</feature>
<evidence type="ECO:0000259" key="1">
    <source>
        <dbReference type="Pfam" id="PF01593"/>
    </source>
</evidence>